<feature type="region of interest" description="Disordered" evidence="1">
    <location>
        <begin position="1"/>
        <end position="26"/>
    </location>
</feature>
<evidence type="ECO:0000256" key="1">
    <source>
        <dbReference type="SAM" id="MobiDB-lite"/>
    </source>
</evidence>
<dbReference type="PANTHER" id="PTHR36221">
    <property type="entry name" value="DUF742 DOMAIN-CONTAINING PROTEIN"/>
    <property type="match status" value="1"/>
</dbReference>
<geneLocation type="plasmid" evidence="2">
    <name>pFRL3</name>
</geneLocation>
<protein>
    <recommendedName>
        <fullName evidence="3">DUF742 domain-containing protein</fullName>
    </recommendedName>
</protein>
<name>V9Z6Y3_9ACTN</name>
<dbReference type="AlphaFoldDB" id="V9Z6Y3"/>
<keyword evidence="2" id="KW-0614">Plasmid</keyword>
<dbReference type="Pfam" id="PF05331">
    <property type="entry name" value="DUF742"/>
    <property type="match status" value="1"/>
</dbReference>
<reference evidence="2" key="1">
    <citation type="submission" date="2013-09" db="EMBL/GenBank/DDBJ databases">
        <title>Complete nucleotide sequence of Streptomyces linear plasmid pFRL3.</title>
        <authorList>
            <person name="Chen Z."/>
            <person name="Fang P."/>
            <person name="Qin Z."/>
        </authorList>
    </citation>
    <scope>NUCLEOTIDE SEQUENCE</scope>
    <source>
        <plasmid evidence="2">pFRL3</plasmid>
    </source>
</reference>
<proteinExistence type="predicted"/>
<organism evidence="2">
    <name type="scientific">Streptomyces sp. FR1</name>
    <dbReference type="NCBI Taxonomy" id="349971"/>
    <lineage>
        <taxon>Bacteria</taxon>
        <taxon>Bacillati</taxon>
        <taxon>Actinomycetota</taxon>
        <taxon>Actinomycetes</taxon>
        <taxon>Kitasatosporales</taxon>
        <taxon>Streptomycetaceae</taxon>
        <taxon>Streptomyces</taxon>
    </lineage>
</organism>
<evidence type="ECO:0008006" key="3">
    <source>
        <dbReference type="Google" id="ProtNLM"/>
    </source>
</evidence>
<dbReference type="EMBL" id="KF602048">
    <property type="protein sequence ID" value="AHE39146.1"/>
    <property type="molecule type" value="Genomic_DNA"/>
</dbReference>
<evidence type="ECO:0000313" key="2">
    <source>
        <dbReference type="EMBL" id="AHE39146.1"/>
    </source>
</evidence>
<sequence length="125" mass="13484">MASSTRRSWTREPAEGPAHFVLTGGQTRPRHDLRVETLLTALDPTSPADTSIPEAEKALALCRGQPSSVAEIAALLALPVQITKVLLSRLMDTGALAVADQRDTRTNDQFISLLEAVRDGLQRAL</sequence>
<gene>
    <name evidence="2" type="ORF">pFRL3_369c</name>
</gene>
<dbReference type="InterPro" id="IPR007995">
    <property type="entry name" value="DUF742"/>
</dbReference>
<dbReference type="PANTHER" id="PTHR36221:SF1">
    <property type="entry name" value="DUF742 DOMAIN-CONTAINING PROTEIN"/>
    <property type="match status" value="1"/>
</dbReference>
<accession>V9Z6Y3</accession>
<dbReference type="RefSeq" id="WP_024126527.1">
    <property type="nucleotide sequence ID" value="NC_023283.1"/>
</dbReference>